<evidence type="ECO:0000313" key="1">
    <source>
        <dbReference type="EMBL" id="NVD44743.1"/>
    </source>
</evidence>
<gene>
    <name evidence="1" type="ORF">HUV48_06880</name>
</gene>
<evidence type="ECO:0000313" key="2">
    <source>
        <dbReference type="Proteomes" id="UP000561438"/>
    </source>
</evidence>
<dbReference type="Proteomes" id="UP000561438">
    <property type="component" value="Unassembled WGS sequence"/>
</dbReference>
<name>A0A850H4E8_9SPHN</name>
<keyword evidence="2" id="KW-1185">Reference proteome</keyword>
<dbReference type="Pfam" id="PF12787">
    <property type="entry name" value="EcsC"/>
    <property type="match status" value="1"/>
</dbReference>
<dbReference type="AlphaFoldDB" id="A0A850H4E8"/>
<organism evidence="1 2">
    <name type="scientific">Qipengyuania atrilutea</name>
    <dbReference type="NCBI Taxonomy" id="2744473"/>
    <lineage>
        <taxon>Bacteria</taxon>
        <taxon>Pseudomonadati</taxon>
        <taxon>Pseudomonadota</taxon>
        <taxon>Alphaproteobacteria</taxon>
        <taxon>Sphingomonadales</taxon>
        <taxon>Erythrobacteraceae</taxon>
        <taxon>Qipengyuania</taxon>
    </lineage>
</organism>
<dbReference type="RefSeq" id="WP_176267046.1">
    <property type="nucleotide sequence ID" value="NZ_JABWGV010000002.1"/>
</dbReference>
<dbReference type="PANTHER" id="PTHR41260">
    <property type="entry name" value="PROTEIN ECSC"/>
    <property type="match status" value="1"/>
</dbReference>
<dbReference type="PANTHER" id="PTHR41260:SF1">
    <property type="entry name" value="PROTEIN ECSC"/>
    <property type="match status" value="1"/>
</dbReference>
<proteinExistence type="predicted"/>
<sequence>MDIQKQQQKFRRSKPSRLGRGIERLTHPFGAAIASVIPKSLVEAVLKGLDRAVGAPQLVRFNHDVADIEAAHDAARTVVRTARSVSATTGAAAGLGGALSMGADIPATIAIALRSIRDTGRAYGYEGDGPAEKLFRLQILELAALDDPDTRNQRIAALEAGIGPHGELVDADHEHITPVVDQAVERISRAIAFNAFRSRAGMIVPIVGSVVGGIVNSSFQNDVGKAARFAFQERRLKRGDTATV</sequence>
<protein>
    <submittedName>
        <fullName evidence="1">EcsC family protein</fullName>
    </submittedName>
</protein>
<dbReference type="EMBL" id="JABWGV010000002">
    <property type="protein sequence ID" value="NVD44743.1"/>
    <property type="molecule type" value="Genomic_DNA"/>
</dbReference>
<accession>A0A850H4E8</accession>
<comment type="caution">
    <text evidence="1">The sequence shown here is derived from an EMBL/GenBank/DDBJ whole genome shotgun (WGS) entry which is preliminary data.</text>
</comment>
<reference evidence="1 2" key="1">
    <citation type="submission" date="2020-06" db="EMBL/GenBank/DDBJ databases">
        <title>Altererythrobacter sp. HHU K3-1.</title>
        <authorList>
            <person name="Zhang D."/>
            <person name="Xue H."/>
        </authorList>
    </citation>
    <scope>NUCLEOTIDE SEQUENCE [LARGE SCALE GENOMIC DNA]</scope>
    <source>
        <strain evidence="1 2">HHU K3-1</strain>
    </source>
</reference>
<dbReference type="InterPro" id="IPR024787">
    <property type="entry name" value="EcsC"/>
</dbReference>